<sequence length="155" mass="16565">MVVLPSGHGGYIPFIEVPCERFLGELIQWIVTTSLTPLACPLVPWLCCPYVYEPTSITISNELSCNEAGAVYGSATFWTMKVVSLIGIILAIVSLGKCTAQVVTDNADTFDFADLTAQILTSLDDQSTRQASHAPDSVVNLCRPQGAGQGGRQAE</sequence>
<evidence type="ECO:0000313" key="1">
    <source>
        <dbReference type="EMBL" id="KAG0727675.1"/>
    </source>
</evidence>
<gene>
    <name evidence="1" type="ORF">GWK47_034150</name>
</gene>
<accession>A0A8J4YGE0</accession>
<reference evidence="1" key="1">
    <citation type="submission" date="2020-07" db="EMBL/GenBank/DDBJ databases">
        <title>The High-quality genome of the commercially important snow crab, Chionoecetes opilio.</title>
        <authorList>
            <person name="Jeong J.-H."/>
            <person name="Ryu S."/>
        </authorList>
    </citation>
    <scope>NUCLEOTIDE SEQUENCE</scope>
    <source>
        <strain evidence="1">MADBK_172401_WGS</strain>
        <tissue evidence="1">Digestive gland</tissue>
    </source>
</reference>
<comment type="caution">
    <text evidence="1">The sequence shown here is derived from an EMBL/GenBank/DDBJ whole genome shotgun (WGS) entry which is preliminary data.</text>
</comment>
<dbReference type="Proteomes" id="UP000770661">
    <property type="component" value="Unassembled WGS sequence"/>
</dbReference>
<organism evidence="1 2">
    <name type="scientific">Chionoecetes opilio</name>
    <name type="common">Atlantic snow crab</name>
    <name type="synonym">Cancer opilio</name>
    <dbReference type="NCBI Taxonomy" id="41210"/>
    <lineage>
        <taxon>Eukaryota</taxon>
        <taxon>Metazoa</taxon>
        <taxon>Ecdysozoa</taxon>
        <taxon>Arthropoda</taxon>
        <taxon>Crustacea</taxon>
        <taxon>Multicrustacea</taxon>
        <taxon>Malacostraca</taxon>
        <taxon>Eumalacostraca</taxon>
        <taxon>Eucarida</taxon>
        <taxon>Decapoda</taxon>
        <taxon>Pleocyemata</taxon>
        <taxon>Brachyura</taxon>
        <taxon>Eubrachyura</taxon>
        <taxon>Majoidea</taxon>
        <taxon>Majidae</taxon>
        <taxon>Chionoecetes</taxon>
    </lineage>
</organism>
<name>A0A8J4YGE0_CHIOP</name>
<protein>
    <submittedName>
        <fullName evidence="1">Uncharacterized protein</fullName>
    </submittedName>
</protein>
<dbReference type="OrthoDB" id="6338576at2759"/>
<evidence type="ECO:0000313" key="2">
    <source>
        <dbReference type="Proteomes" id="UP000770661"/>
    </source>
</evidence>
<dbReference type="EMBL" id="JACEEZ010003082">
    <property type="protein sequence ID" value="KAG0727675.1"/>
    <property type="molecule type" value="Genomic_DNA"/>
</dbReference>
<dbReference type="AlphaFoldDB" id="A0A8J4YGE0"/>
<keyword evidence="2" id="KW-1185">Reference proteome</keyword>
<proteinExistence type="predicted"/>